<comment type="subcellular location">
    <subcellularLocation>
        <location evidence="3">Cytoplasm</location>
    </subcellularLocation>
</comment>
<comment type="catalytic activity">
    <reaction evidence="1">
        <text>AMP + diphosphate = 5-phospho-alpha-D-ribose 1-diphosphate + adenine</text>
        <dbReference type="Rhea" id="RHEA:16609"/>
        <dbReference type="ChEBI" id="CHEBI:16708"/>
        <dbReference type="ChEBI" id="CHEBI:33019"/>
        <dbReference type="ChEBI" id="CHEBI:58017"/>
        <dbReference type="ChEBI" id="CHEBI:456215"/>
        <dbReference type="EC" id="2.4.2.7"/>
    </reaction>
</comment>
<sequence length="278" mass="29847">MGAMAHAVVHGGPDTSPARRLLLAEMGWCRRAWVESARTDRLCSRSVLSTPPSLHPYLSCLLVLLVPPVLLVLCLRSMTDQIQSTVHDRKEDRRRSSDLPSTSAHPSSATDPTLTSGEGNASQGRLAASASSSAAELASLKIKLTAAIRQFPDFPSPGILFEDILPIFADTTLHEGLIRALELHVSQAYEKPDVIVGLDARGFLFGPSLALRMGAGFVPVRKKGKVPGPTVTASFEKEYGEDFFQMQSDGVRPGQKVLIVDDIIATGMSRLYGRGGSA</sequence>
<dbReference type="SUPFAM" id="SSF53271">
    <property type="entry name" value="PRTase-like"/>
    <property type="match status" value="1"/>
</dbReference>
<dbReference type="PANTHER" id="PTHR32315">
    <property type="entry name" value="ADENINE PHOSPHORIBOSYLTRANSFERASE"/>
    <property type="match status" value="1"/>
</dbReference>
<evidence type="ECO:0000256" key="1">
    <source>
        <dbReference type="ARBA" id="ARBA00000868"/>
    </source>
</evidence>
<comment type="function">
    <text evidence="2">Catalyzes a salvage reaction resulting in the formation of AMP, that is energically less costly than de novo synthesis.</text>
</comment>
<evidence type="ECO:0000256" key="12">
    <source>
        <dbReference type="SAM" id="MobiDB-lite"/>
    </source>
</evidence>
<dbReference type="Pfam" id="PF00156">
    <property type="entry name" value="Pribosyltran"/>
    <property type="match status" value="1"/>
</dbReference>
<dbReference type="GO" id="GO:0006168">
    <property type="term" value="P:adenine salvage"/>
    <property type="evidence" value="ECO:0007669"/>
    <property type="project" value="TreeGrafter"/>
</dbReference>
<name>A0A6A5WX36_9PLEO</name>
<keyword evidence="9" id="KW-0328">Glycosyltransferase</keyword>
<dbReference type="Proteomes" id="UP000799779">
    <property type="component" value="Unassembled WGS sequence"/>
</dbReference>
<feature type="region of interest" description="Disordered" evidence="12">
    <location>
        <begin position="84"/>
        <end position="125"/>
    </location>
</feature>
<comment type="subunit">
    <text evidence="6">Homodimer.</text>
</comment>
<keyword evidence="13" id="KW-0472">Membrane</keyword>
<dbReference type="PANTHER" id="PTHR32315:SF3">
    <property type="entry name" value="ADENINE PHOSPHORIBOSYLTRANSFERASE"/>
    <property type="match status" value="1"/>
</dbReference>
<evidence type="ECO:0000256" key="10">
    <source>
        <dbReference type="ARBA" id="ARBA00022679"/>
    </source>
</evidence>
<evidence type="ECO:0000256" key="5">
    <source>
        <dbReference type="ARBA" id="ARBA00008391"/>
    </source>
</evidence>
<keyword evidence="8" id="KW-0963">Cytoplasm</keyword>
<evidence type="ECO:0000313" key="16">
    <source>
        <dbReference type="Proteomes" id="UP000799779"/>
    </source>
</evidence>
<dbReference type="Gene3D" id="3.40.50.2020">
    <property type="match status" value="1"/>
</dbReference>
<comment type="similarity">
    <text evidence="5">Belongs to the purine/pyrimidine phosphoribosyltransferase family.</text>
</comment>
<dbReference type="GO" id="GO:0005737">
    <property type="term" value="C:cytoplasm"/>
    <property type="evidence" value="ECO:0007669"/>
    <property type="project" value="UniProtKB-SubCell"/>
</dbReference>
<feature type="compositionally biased region" description="Polar residues" evidence="12">
    <location>
        <begin position="98"/>
        <end position="123"/>
    </location>
</feature>
<dbReference type="GO" id="GO:0016208">
    <property type="term" value="F:AMP binding"/>
    <property type="evidence" value="ECO:0007669"/>
    <property type="project" value="TreeGrafter"/>
</dbReference>
<protein>
    <recommendedName>
        <fullName evidence="7">adenine phosphoribosyltransferase</fullName>
        <ecNumber evidence="7">2.4.2.7</ecNumber>
    </recommendedName>
</protein>
<gene>
    <name evidence="15" type="ORF">P154DRAFT_258209</name>
</gene>
<dbReference type="AlphaFoldDB" id="A0A6A5WX36"/>
<evidence type="ECO:0000256" key="13">
    <source>
        <dbReference type="SAM" id="Phobius"/>
    </source>
</evidence>
<dbReference type="GO" id="GO:0044209">
    <property type="term" value="P:AMP salvage"/>
    <property type="evidence" value="ECO:0007669"/>
    <property type="project" value="TreeGrafter"/>
</dbReference>
<evidence type="ECO:0000256" key="2">
    <source>
        <dbReference type="ARBA" id="ARBA00003968"/>
    </source>
</evidence>
<keyword evidence="13" id="KW-1133">Transmembrane helix</keyword>
<evidence type="ECO:0000256" key="4">
    <source>
        <dbReference type="ARBA" id="ARBA00004659"/>
    </source>
</evidence>
<comment type="pathway">
    <text evidence="4">Purine metabolism; AMP biosynthesis via salvage pathway; AMP from adenine: step 1/1.</text>
</comment>
<keyword evidence="13" id="KW-0812">Transmembrane</keyword>
<keyword evidence="11" id="KW-0660">Purine salvage</keyword>
<dbReference type="EMBL" id="ML977560">
    <property type="protein sequence ID" value="KAF2006373.1"/>
    <property type="molecule type" value="Genomic_DNA"/>
</dbReference>
<evidence type="ECO:0000256" key="8">
    <source>
        <dbReference type="ARBA" id="ARBA00022490"/>
    </source>
</evidence>
<feature type="domain" description="Phosphoribosyltransferase" evidence="14">
    <location>
        <begin position="178"/>
        <end position="268"/>
    </location>
</feature>
<organism evidence="15 16">
    <name type="scientific">Amniculicola lignicola CBS 123094</name>
    <dbReference type="NCBI Taxonomy" id="1392246"/>
    <lineage>
        <taxon>Eukaryota</taxon>
        <taxon>Fungi</taxon>
        <taxon>Dikarya</taxon>
        <taxon>Ascomycota</taxon>
        <taxon>Pezizomycotina</taxon>
        <taxon>Dothideomycetes</taxon>
        <taxon>Pleosporomycetidae</taxon>
        <taxon>Pleosporales</taxon>
        <taxon>Amniculicolaceae</taxon>
        <taxon>Amniculicola</taxon>
    </lineage>
</organism>
<dbReference type="GO" id="GO:0003999">
    <property type="term" value="F:adenine phosphoribosyltransferase activity"/>
    <property type="evidence" value="ECO:0007669"/>
    <property type="project" value="UniProtKB-EC"/>
</dbReference>
<dbReference type="EC" id="2.4.2.7" evidence="7"/>
<dbReference type="GO" id="GO:0006166">
    <property type="term" value="P:purine ribonucleoside salvage"/>
    <property type="evidence" value="ECO:0007669"/>
    <property type="project" value="UniProtKB-KW"/>
</dbReference>
<dbReference type="InterPro" id="IPR050054">
    <property type="entry name" value="UPRTase/APRTase"/>
</dbReference>
<evidence type="ECO:0000256" key="7">
    <source>
        <dbReference type="ARBA" id="ARBA00011893"/>
    </source>
</evidence>
<reference evidence="15" key="1">
    <citation type="journal article" date="2020" name="Stud. Mycol.">
        <title>101 Dothideomycetes genomes: a test case for predicting lifestyles and emergence of pathogens.</title>
        <authorList>
            <person name="Haridas S."/>
            <person name="Albert R."/>
            <person name="Binder M."/>
            <person name="Bloem J."/>
            <person name="Labutti K."/>
            <person name="Salamov A."/>
            <person name="Andreopoulos B."/>
            <person name="Baker S."/>
            <person name="Barry K."/>
            <person name="Bills G."/>
            <person name="Bluhm B."/>
            <person name="Cannon C."/>
            <person name="Castanera R."/>
            <person name="Culley D."/>
            <person name="Daum C."/>
            <person name="Ezra D."/>
            <person name="Gonzalez J."/>
            <person name="Henrissat B."/>
            <person name="Kuo A."/>
            <person name="Liang C."/>
            <person name="Lipzen A."/>
            <person name="Lutzoni F."/>
            <person name="Magnuson J."/>
            <person name="Mondo S."/>
            <person name="Nolan M."/>
            <person name="Ohm R."/>
            <person name="Pangilinan J."/>
            <person name="Park H.-J."/>
            <person name="Ramirez L."/>
            <person name="Alfaro M."/>
            <person name="Sun H."/>
            <person name="Tritt A."/>
            <person name="Yoshinaga Y."/>
            <person name="Zwiers L.-H."/>
            <person name="Turgeon B."/>
            <person name="Goodwin S."/>
            <person name="Spatafora J."/>
            <person name="Crous P."/>
            <person name="Grigoriev I."/>
        </authorList>
    </citation>
    <scope>NUCLEOTIDE SEQUENCE</scope>
    <source>
        <strain evidence="15">CBS 123094</strain>
    </source>
</reference>
<evidence type="ECO:0000256" key="6">
    <source>
        <dbReference type="ARBA" id="ARBA00011738"/>
    </source>
</evidence>
<dbReference type="GO" id="GO:0002055">
    <property type="term" value="F:adenine binding"/>
    <property type="evidence" value="ECO:0007669"/>
    <property type="project" value="TreeGrafter"/>
</dbReference>
<dbReference type="FunFam" id="3.40.50.2020:FF:000004">
    <property type="entry name" value="Adenine phosphoribosyltransferase"/>
    <property type="match status" value="1"/>
</dbReference>
<dbReference type="CDD" id="cd06223">
    <property type="entry name" value="PRTases_typeI"/>
    <property type="match status" value="1"/>
</dbReference>
<evidence type="ECO:0000256" key="3">
    <source>
        <dbReference type="ARBA" id="ARBA00004496"/>
    </source>
</evidence>
<dbReference type="InterPro" id="IPR000836">
    <property type="entry name" value="PRTase_dom"/>
</dbReference>
<evidence type="ECO:0000256" key="11">
    <source>
        <dbReference type="ARBA" id="ARBA00022726"/>
    </source>
</evidence>
<dbReference type="NCBIfam" id="NF002636">
    <property type="entry name" value="PRK02304.1-5"/>
    <property type="match status" value="1"/>
</dbReference>
<evidence type="ECO:0000256" key="9">
    <source>
        <dbReference type="ARBA" id="ARBA00022676"/>
    </source>
</evidence>
<keyword evidence="16" id="KW-1185">Reference proteome</keyword>
<evidence type="ECO:0000259" key="14">
    <source>
        <dbReference type="Pfam" id="PF00156"/>
    </source>
</evidence>
<evidence type="ECO:0000313" key="15">
    <source>
        <dbReference type="EMBL" id="KAF2006373.1"/>
    </source>
</evidence>
<keyword evidence="10" id="KW-0808">Transferase</keyword>
<feature type="compositionally biased region" description="Basic and acidic residues" evidence="12">
    <location>
        <begin position="86"/>
        <end position="97"/>
    </location>
</feature>
<accession>A0A6A5WX36</accession>
<feature type="transmembrane region" description="Helical" evidence="13">
    <location>
        <begin position="54"/>
        <end position="75"/>
    </location>
</feature>
<proteinExistence type="inferred from homology"/>
<dbReference type="InterPro" id="IPR029057">
    <property type="entry name" value="PRTase-like"/>
</dbReference>
<dbReference type="OrthoDB" id="363185at2759"/>